<sequence length="121" mass="13109">MSGYSQSAGSLRSRWLAGDIHLREQGNLVAVAQRKSARLKIVRALVATFSPTATAIVDVSGWTGHEWRVVALVLSLRTLRAVSPMSIIQPRLVSALPPRALGELSMLLDSIDLPNTPPRSE</sequence>
<comment type="caution">
    <text evidence="1">The sequence shown here is derived from an EMBL/GenBank/DDBJ whole genome shotgun (WGS) entry which is preliminary data.</text>
</comment>
<dbReference type="EMBL" id="JAPMOS010000069">
    <property type="protein sequence ID" value="KAJ4456470.1"/>
    <property type="molecule type" value="Genomic_DNA"/>
</dbReference>
<protein>
    <submittedName>
        <fullName evidence="1">Uncharacterized protein</fullName>
    </submittedName>
</protein>
<evidence type="ECO:0000313" key="2">
    <source>
        <dbReference type="Proteomes" id="UP001141327"/>
    </source>
</evidence>
<evidence type="ECO:0000313" key="1">
    <source>
        <dbReference type="EMBL" id="KAJ4456470.1"/>
    </source>
</evidence>
<reference evidence="1" key="1">
    <citation type="journal article" date="2022" name="bioRxiv">
        <title>Genomics of Preaxostyla Flagellates Illuminates Evolutionary Transitions and the Path Towards Mitochondrial Loss.</title>
        <authorList>
            <person name="Novak L.V.F."/>
            <person name="Treitli S.C."/>
            <person name="Pyrih J."/>
            <person name="Halakuc P."/>
            <person name="Pipaliya S.V."/>
            <person name="Vacek V."/>
            <person name="Brzon O."/>
            <person name="Soukal P."/>
            <person name="Eme L."/>
            <person name="Dacks J.B."/>
            <person name="Karnkowska A."/>
            <person name="Elias M."/>
            <person name="Hampl V."/>
        </authorList>
    </citation>
    <scope>NUCLEOTIDE SEQUENCE</scope>
    <source>
        <strain evidence="1">RCP-MX</strain>
    </source>
</reference>
<dbReference type="Proteomes" id="UP001141327">
    <property type="component" value="Unassembled WGS sequence"/>
</dbReference>
<organism evidence="1 2">
    <name type="scientific">Paratrimastix pyriformis</name>
    <dbReference type="NCBI Taxonomy" id="342808"/>
    <lineage>
        <taxon>Eukaryota</taxon>
        <taxon>Metamonada</taxon>
        <taxon>Preaxostyla</taxon>
        <taxon>Paratrimastigidae</taxon>
        <taxon>Paratrimastix</taxon>
    </lineage>
</organism>
<gene>
    <name evidence="1" type="ORF">PAPYR_8297</name>
</gene>
<accession>A0ABQ8UGD8</accession>
<keyword evidence="2" id="KW-1185">Reference proteome</keyword>
<proteinExistence type="predicted"/>
<name>A0ABQ8UGD8_9EUKA</name>